<accession>A0A227JFR0</accession>
<sequence>MKNMPLLSFVILFVNKPLYTILNRALHAKQQYENRLT</sequence>
<dbReference type="Proteomes" id="UP000214596">
    <property type="component" value="Unassembled WGS sequence"/>
</dbReference>
<organism evidence="1 2">
    <name type="scientific">Vibrio parahaemolyticus</name>
    <dbReference type="NCBI Taxonomy" id="670"/>
    <lineage>
        <taxon>Bacteria</taxon>
        <taxon>Pseudomonadati</taxon>
        <taxon>Pseudomonadota</taxon>
        <taxon>Gammaproteobacteria</taxon>
        <taxon>Vibrionales</taxon>
        <taxon>Vibrionaceae</taxon>
        <taxon>Vibrio</taxon>
    </lineage>
</organism>
<proteinExistence type="predicted"/>
<protein>
    <submittedName>
        <fullName evidence="1">Uncharacterized protein</fullName>
    </submittedName>
</protein>
<evidence type="ECO:0000313" key="2">
    <source>
        <dbReference type="Proteomes" id="UP000214596"/>
    </source>
</evidence>
<evidence type="ECO:0000313" key="1">
    <source>
        <dbReference type="EMBL" id="OXE33808.1"/>
    </source>
</evidence>
<comment type="caution">
    <text evidence="1">The sequence shown here is derived from an EMBL/GenBank/DDBJ whole genome shotgun (WGS) entry which is preliminary data.</text>
</comment>
<name>A0A227JFR0_VIBPH</name>
<reference evidence="1 2" key="1">
    <citation type="journal article" date="2017" name="Appl. Environ. Microbiol.">
        <title>Parallel evolution of two clades of a major Atlantic endemic Vibrio parahaemolyticus pathogen lineage by independent acquisition of related pathogenicity islands.</title>
        <authorList>
            <person name="Xu F."/>
            <person name="Gonzalez-Escalona N."/>
            <person name="Drees K.P."/>
            <person name="Sebra R.P."/>
            <person name="Cooper V.S."/>
            <person name="Jones S.H."/>
            <person name="Whistler C.A."/>
        </authorList>
    </citation>
    <scope>NUCLEOTIDE SEQUENCE [LARGE SCALE GENOMIC DNA]</scope>
    <source>
        <strain evidence="1 2">MAVP-3</strain>
    </source>
</reference>
<dbReference type="EMBL" id="NIXT01000199">
    <property type="protein sequence ID" value="OXE33808.1"/>
    <property type="molecule type" value="Genomic_DNA"/>
</dbReference>
<dbReference type="AlphaFoldDB" id="A0A227JFR0"/>
<gene>
    <name evidence="1" type="ORF">CA163_05575</name>
</gene>